<sequence>MRQVLLFHSSGWTNWGVEEVPLKAMFQFELWRRSSFVVSLLGMGSFSSDHGWRFPASGPRHQHHKFGLSTVTVTFNRARCCINSYLTVNSWKTERC</sequence>
<evidence type="ECO:0000313" key="2">
    <source>
        <dbReference type="Proteomes" id="UP000053573"/>
    </source>
</evidence>
<comment type="caution">
    <text evidence="1">The sequence shown here is derived from an EMBL/GenBank/DDBJ whole genome shotgun (WGS) entry which is preliminary data.</text>
</comment>
<dbReference type="Proteomes" id="UP000053573">
    <property type="component" value="Unassembled WGS sequence"/>
</dbReference>
<evidence type="ECO:0000313" key="1">
    <source>
        <dbReference type="EMBL" id="KLJ13609.1"/>
    </source>
</evidence>
<keyword evidence="2" id="KW-1185">Reference proteome</keyword>
<reference evidence="2" key="1">
    <citation type="journal article" date="2015" name="PLoS Genet.">
        <title>The dynamic genome and transcriptome of the human fungal pathogen Blastomyces and close relative Emmonsia.</title>
        <authorList>
            <person name="Munoz J.F."/>
            <person name="Gauthier G.M."/>
            <person name="Desjardins C.A."/>
            <person name="Gallo J.E."/>
            <person name="Holder J."/>
            <person name="Sullivan T.D."/>
            <person name="Marty A.J."/>
            <person name="Carmen J.C."/>
            <person name="Chen Z."/>
            <person name="Ding L."/>
            <person name="Gujja S."/>
            <person name="Magrini V."/>
            <person name="Misas E."/>
            <person name="Mitreva M."/>
            <person name="Priest M."/>
            <person name="Saif S."/>
            <person name="Whiston E.A."/>
            <person name="Young S."/>
            <person name="Zeng Q."/>
            <person name="Goldman W.E."/>
            <person name="Mardis E.R."/>
            <person name="Taylor J.W."/>
            <person name="McEwen J.G."/>
            <person name="Clay O.K."/>
            <person name="Klein B.S."/>
            <person name="Cuomo C.A."/>
        </authorList>
    </citation>
    <scope>NUCLEOTIDE SEQUENCE [LARGE SCALE GENOMIC DNA]</scope>
    <source>
        <strain evidence="2">UAMH 139</strain>
    </source>
</reference>
<gene>
    <name evidence="1" type="ORF">EMPG_11445</name>
</gene>
<name>A0A0H1BPY8_9EURO</name>
<protein>
    <submittedName>
        <fullName evidence="1">Uncharacterized protein</fullName>
    </submittedName>
</protein>
<proteinExistence type="predicted"/>
<dbReference type="EMBL" id="LDEV01000218">
    <property type="protein sequence ID" value="KLJ13609.1"/>
    <property type="molecule type" value="Genomic_DNA"/>
</dbReference>
<dbReference type="AlphaFoldDB" id="A0A0H1BPY8"/>
<accession>A0A0H1BPY8</accession>
<organism evidence="1 2">
    <name type="scientific">Blastomyces silverae</name>
    <dbReference type="NCBI Taxonomy" id="2060906"/>
    <lineage>
        <taxon>Eukaryota</taxon>
        <taxon>Fungi</taxon>
        <taxon>Dikarya</taxon>
        <taxon>Ascomycota</taxon>
        <taxon>Pezizomycotina</taxon>
        <taxon>Eurotiomycetes</taxon>
        <taxon>Eurotiomycetidae</taxon>
        <taxon>Onygenales</taxon>
        <taxon>Ajellomycetaceae</taxon>
        <taxon>Blastomyces</taxon>
    </lineage>
</organism>